<dbReference type="EMBL" id="JANPWZ010002146">
    <property type="protein sequence ID" value="KAJ3561036.1"/>
    <property type="molecule type" value="Genomic_DNA"/>
</dbReference>
<evidence type="ECO:0000256" key="1">
    <source>
        <dbReference type="SAM" id="MobiDB-lite"/>
    </source>
</evidence>
<comment type="caution">
    <text evidence="2">The sequence shown here is derived from an EMBL/GenBank/DDBJ whole genome shotgun (WGS) entry which is preliminary data.</text>
</comment>
<name>A0A9W8N7D5_9PEZI</name>
<evidence type="ECO:0008006" key="4">
    <source>
        <dbReference type="Google" id="ProtNLM"/>
    </source>
</evidence>
<dbReference type="AlphaFoldDB" id="A0A9W8N7D5"/>
<protein>
    <recommendedName>
        <fullName evidence="4">SMP domain-containing protein</fullName>
    </recommendedName>
</protein>
<dbReference type="Proteomes" id="UP001148614">
    <property type="component" value="Unassembled WGS sequence"/>
</dbReference>
<evidence type="ECO:0000313" key="2">
    <source>
        <dbReference type="EMBL" id="KAJ3561036.1"/>
    </source>
</evidence>
<feature type="region of interest" description="Disordered" evidence="1">
    <location>
        <begin position="1"/>
        <end position="70"/>
    </location>
</feature>
<reference evidence="2" key="1">
    <citation type="submission" date="2022-07" db="EMBL/GenBank/DDBJ databases">
        <title>Genome Sequence of Xylaria arbuscula.</title>
        <authorList>
            <person name="Buettner E."/>
        </authorList>
    </citation>
    <scope>NUCLEOTIDE SEQUENCE</scope>
    <source>
        <strain evidence="2">VT107</strain>
    </source>
</reference>
<keyword evidence="3" id="KW-1185">Reference proteome</keyword>
<organism evidence="2 3">
    <name type="scientific">Xylaria arbuscula</name>
    <dbReference type="NCBI Taxonomy" id="114810"/>
    <lineage>
        <taxon>Eukaryota</taxon>
        <taxon>Fungi</taxon>
        <taxon>Dikarya</taxon>
        <taxon>Ascomycota</taxon>
        <taxon>Pezizomycotina</taxon>
        <taxon>Sordariomycetes</taxon>
        <taxon>Xylariomycetidae</taxon>
        <taxon>Xylariales</taxon>
        <taxon>Xylariaceae</taxon>
        <taxon>Xylaria</taxon>
    </lineage>
</organism>
<accession>A0A9W8N7D5</accession>
<evidence type="ECO:0000313" key="3">
    <source>
        <dbReference type="Proteomes" id="UP001148614"/>
    </source>
</evidence>
<proteinExistence type="predicted"/>
<sequence length="70" mass="6927">MSGNNEQGKPMTGDAAARIQSATARGGGDMSSGGFPAWAQSAAAHNDNAGNTSNTTNQGGSNTGSNQEKK</sequence>
<feature type="compositionally biased region" description="Low complexity" evidence="1">
    <location>
        <begin position="50"/>
        <end position="70"/>
    </location>
</feature>
<gene>
    <name evidence="2" type="ORF">NPX13_g9099</name>
</gene>